<dbReference type="CDD" id="cd01014">
    <property type="entry name" value="nicotinamidase_related"/>
    <property type="match status" value="1"/>
</dbReference>
<evidence type="ECO:0000313" key="3">
    <source>
        <dbReference type="EMBL" id="ATE57027.1"/>
    </source>
</evidence>
<dbReference type="RefSeq" id="WP_096496767.1">
    <property type="nucleotide sequence ID" value="NZ_CP023445.1"/>
</dbReference>
<organism evidence="3 4">
    <name type="scientific">Actinosynnema pretiosum</name>
    <dbReference type="NCBI Taxonomy" id="42197"/>
    <lineage>
        <taxon>Bacteria</taxon>
        <taxon>Bacillati</taxon>
        <taxon>Actinomycetota</taxon>
        <taxon>Actinomycetes</taxon>
        <taxon>Pseudonocardiales</taxon>
        <taxon>Pseudonocardiaceae</taxon>
        <taxon>Actinosynnema</taxon>
    </lineage>
</organism>
<feature type="domain" description="Isochorismatase-like" evidence="2">
    <location>
        <begin position="3"/>
        <end position="143"/>
    </location>
</feature>
<dbReference type="GO" id="GO:0016787">
    <property type="term" value="F:hydrolase activity"/>
    <property type="evidence" value="ECO:0007669"/>
    <property type="project" value="UniProtKB-KW"/>
</dbReference>
<gene>
    <name evidence="3" type="ORF">CNX65_30160</name>
</gene>
<dbReference type="Pfam" id="PF00857">
    <property type="entry name" value="Isochorismatase"/>
    <property type="match status" value="1"/>
</dbReference>
<dbReference type="PANTHER" id="PTHR43540">
    <property type="entry name" value="PEROXYUREIDOACRYLATE/UREIDOACRYLATE AMIDOHYDROLASE-RELATED"/>
    <property type="match status" value="1"/>
</dbReference>
<dbReference type="InterPro" id="IPR000868">
    <property type="entry name" value="Isochorismatase-like_dom"/>
</dbReference>
<evidence type="ECO:0000313" key="4">
    <source>
        <dbReference type="Proteomes" id="UP000218505"/>
    </source>
</evidence>
<reference evidence="3" key="1">
    <citation type="submission" date="2017-09" db="EMBL/GenBank/DDBJ databases">
        <title>Complete Genome Sequence of ansamitocin-producing Bacterium Actinosynnema pretiosum X47.</title>
        <authorList>
            <person name="Cao G."/>
            <person name="Zong G."/>
            <person name="Zhong C."/>
            <person name="Fu J."/>
        </authorList>
    </citation>
    <scope>NUCLEOTIDE SEQUENCE [LARGE SCALE GENOMIC DNA]</scope>
    <source>
        <strain evidence="3">X47</strain>
    </source>
</reference>
<proteinExistence type="predicted"/>
<evidence type="ECO:0000256" key="1">
    <source>
        <dbReference type="ARBA" id="ARBA00022801"/>
    </source>
</evidence>
<dbReference type="EMBL" id="CP023445">
    <property type="protein sequence ID" value="ATE57027.1"/>
    <property type="molecule type" value="Genomic_DNA"/>
</dbReference>
<keyword evidence="1 3" id="KW-0378">Hydrolase</keyword>
<evidence type="ECO:0000259" key="2">
    <source>
        <dbReference type="Pfam" id="PF00857"/>
    </source>
</evidence>
<dbReference type="PANTHER" id="PTHR43540:SF1">
    <property type="entry name" value="ISOCHORISMATASE HYDROLASE"/>
    <property type="match status" value="1"/>
</dbReference>
<sequence>METALIVIDVQQGFADPVWGARNNPDAEANIEALQNAWRGPVVLVRHDSVEEGSPLRPDRPGNALQAFLDVERADLVFGKSVNSAFHGEVDLDGWLRERGVADVVLVGIQTNMCVETSTRVAGNLGYRVTVVLDATYTFDLEDLTADQLCHATEVNLRGGGFARIASTAEVLAGLR</sequence>
<keyword evidence="4" id="KW-1185">Reference proteome</keyword>
<dbReference type="SUPFAM" id="SSF52499">
    <property type="entry name" value="Isochorismatase-like hydrolases"/>
    <property type="match status" value="1"/>
</dbReference>
<accession>A0A290ZDF3</accession>
<dbReference type="KEGG" id="apre:CNX65_30160"/>
<dbReference type="InterPro" id="IPR036380">
    <property type="entry name" value="Isochorismatase-like_sf"/>
</dbReference>
<protein>
    <submittedName>
        <fullName evidence="3">Cysteine hydrolase</fullName>
    </submittedName>
</protein>
<dbReference type="Proteomes" id="UP000218505">
    <property type="component" value="Chromosome"/>
</dbReference>
<name>A0A290ZDF3_9PSEU</name>
<dbReference type="AlphaFoldDB" id="A0A290ZDF3"/>
<dbReference type="InterPro" id="IPR050272">
    <property type="entry name" value="Isochorismatase-like_hydrls"/>
</dbReference>
<dbReference type="Gene3D" id="3.40.50.850">
    <property type="entry name" value="Isochorismatase-like"/>
    <property type="match status" value="1"/>
</dbReference>